<evidence type="ECO:0000313" key="2">
    <source>
        <dbReference type="Proteomes" id="UP000541352"/>
    </source>
</evidence>
<dbReference type="InterPro" id="IPR027417">
    <property type="entry name" value="P-loop_NTPase"/>
</dbReference>
<dbReference type="EMBL" id="JACIBY010000020">
    <property type="protein sequence ID" value="MBB3841723.1"/>
    <property type="molecule type" value="Genomic_DNA"/>
</dbReference>
<evidence type="ECO:0000313" key="1">
    <source>
        <dbReference type="EMBL" id="MBB3841723.1"/>
    </source>
</evidence>
<dbReference type="AlphaFoldDB" id="A0A7W6ETH1"/>
<organism evidence="1 2">
    <name type="scientific">Runella defluvii</name>
    <dbReference type="NCBI Taxonomy" id="370973"/>
    <lineage>
        <taxon>Bacteria</taxon>
        <taxon>Pseudomonadati</taxon>
        <taxon>Bacteroidota</taxon>
        <taxon>Cytophagia</taxon>
        <taxon>Cytophagales</taxon>
        <taxon>Spirosomataceae</taxon>
        <taxon>Runella</taxon>
    </lineage>
</organism>
<gene>
    <name evidence="1" type="ORF">FHS57_005752</name>
</gene>
<protein>
    <recommendedName>
        <fullName evidence="3">ATP-binding protein</fullName>
    </recommendedName>
</protein>
<sequence length="393" mass="46130">MKLSIGKTATGDNFFQRDKVIAEIYEALEEGQNLLLSAPRRVGKTSIIHYIKDNPSEEYYCVYVDTEDVSDSQTFFRVLLKAIFDIENKHRFLKTIENAGKKLKGFLSSIENVEVGGVKIDFNDKSDEKLDYYEKFKDFLEKVDLDGRTILLMVDEFPVTIEHIRDEQGEQAARNFLKQNRAIRQNDKYNQKIKFIYTGSIGLLSVVKKLNATADVNDIQTYKLRPLLLKDALELAKMLLANYDIETSEEVLTYLLKEKIEWLIPFHIQLAIKEIRDLYRREEREVNKLFIDEAFNELILNGSIYLEHYRGRLSQVFNRNELILVHELLKKLTEDTSIAELHLYDLAVKHQLEDSFKNILLTLEYDGYIAETNEKQWRFYSPILKKWWSKNVG</sequence>
<dbReference type="Gene3D" id="3.40.50.300">
    <property type="entry name" value="P-loop containing nucleotide triphosphate hydrolases"/>
    <property type="match status" value="1"/>
</dbReference>
<accession>A0A7W6ETH1</accession>
<reference evidence="1 2" key="1">
    <citation type="submission" date="2020-08" db="EMBL/GenBank/DDBJ databases">
        <title>Genomic Encyclopedia of Type Strains, Phase IV (KMG-IV): sequencing the most valuable type-strain genomes for metagenomic binning, comparative biology and taxonomic classification.</title>
        <authorList>
            <person name="Goeker M."/>
        </authorList>
    </citation>
    <scope>NUCLEOTIDE SEQUENCE [LARGE SCALE GENOMIC DNA]</scope>
    <source>
        <strain evidence="1 2">DSM 17976</strain>
    </source>
</reference>
<name>A0A7W6ETH1_9BACT</name>
<evidence type="ECO:0008006" key="3">
    <source>
        <dbReference type="Google" id="ProtNLM"/>
    </source>
</evidence>
<dbReference type="PANTHER" id="PTHR34301">
    <property type="entry name" value="DNA-BINDING PROTEIN-RELATED"/>
    <property type="match status" value="1"/>
</dbReference>
<comment type="caution">
    <text evidence="1">The sequence shown here is derived from an EMBL/GenBank/DDBJ whole genome shotgun (WGS) entry which is preliminary data.</text>
</comment>
<proteinExistence type="predicted"/>
<dbReference type="PANTHER" id="PTHR34301:SF8">
    <property type="entry name" value="ATPASE DOMAIN-CONTAINING PROTEIN"/>
    <property type="match status" value="1"/>
</dbReference>
<dbReference type="RefSeq" id="WP_183979578.1">
    <property type="nucleotide sequence ID" value="NZ_JACIBY010000020.1"/>
</dbReference>
<dbReference type="Proteomes" id="UP000541352">
    <property type="component" value="Unassembled WGS sequence"/>
</dbReference>
<keyword evidence="2" id="KW-1185">Reference proteome</keyword>
<dbReference type="SUPFAM" id="SSF52540">
    <property type="entry name" value="P-loop containing nucleoside triphosphate hydrolases"/>
    <property type="match status" value="1"/>
</dbReference>